<accession>A0AAW2D493</accession>
<evidence type="ECO:0008006" key="5">
    <source>
        <dbReference type="Google" id="ProtNLM"/>
    </source>
</evidence>
<name>A0AAW2D493_9ROSI</name>
<evidence type="ECO:0000313" key="3">
    <source>
        <dbReference type="EMBL" id="KAL0004021.1"/>
    </source>
</evidence>
<comment type="caution">
    <text evidence="3">The sequence shown here is derived from an EMBL/GenBank/DDBJ whole genome shotgun (WGS) entry which is preliminary data.</text>
</comment>
<evidence type="ECO:0000259" key="1">
    <source>
        <dbReference type="Pfam" id="PF13456"/>
    </source>
</evidence>
<feature type="domain" description="Reverse transcriptase zinc-binding" evidence="2">
    <location>
        <begin position="86"/>
        <end position="181"/>
    </location>
</feature>
<feature type="domain" description="RNase H type-1" evidence="1">
    <location>
        <begin position="295"/>
        <end position="363"/>
    </location>
</feature>
<organism evidence="3 4">
    <name type="scientific">Lithocarpus litseifolius</name>
    <dbReference type="NCBI Taxonomy" id="425828"/>
    <lineage>
        <taxon>Eukaryota</taxon>
        <taxon>Viridiplantae</taxon>
        <taxon>Streptophyta</taxon>
        <taxon>Embryophyta</taxon>
        <taxon>Tracheophyta</taxon>
        <taxon>Spermatophyta</taxon>
        <taxon>Magnoliopsida</taxon>
        <taxon>eudicotyledons</taxon>
        <taxon>Gunneridae</taxon>
        <taxon>Pentapetalae</taxon>
        <taxon>rosids</taxon>
        <taxon>fabids</taxon>
        <taxon>Fagales</taxon>
        <taxon>Fagaceae</taxon>
        <taxon>Lithocarpus</taxon>
    </lineage>
</organism>
<dbReference type="Proteomes" id="UP001459277">
    <property type="component" value="Unassembled WGS sequence"/>
</dbReference>
<protein>
    <recommendedName>
        <fullName evidence="5">Reverse transcriptase zinc-binding domain-containing protein</fullName>
    </recommendedName>
</protein>
<dbReference type="InterPro" id="IPR026960">
    <property type="entry name" value="RVT-Znf"/>
</dbReference>
<dbReference type="GO" id="GO:0003676">
    <property type="term" value="F:nucleic acid binding"/>
    <property type="evidence" value="ECO:0007669"/>
    <property type="project" value="InterPro"/>
</dbReference>
<gene>
    <name evidence="3" type="ORF">SO802_011582</name>
</gene>
<dbReference type="Pfam" id="PF13456">
    <property type="entry name" value="RVT_3"/>
    <property type="match status" value="1"/>
</dbReference>
<dbReference type="InterPro" id="IPR002156">
    <property type="entry name" value="RNaseH_domain"/>
</dbReference>
<dbReference type="AlphaFoldDB" id="A0AAW2D493"/>
<evidence type="ECO:0000259" key="2">
    <source>
        <dbReference type="Pfam" id="PF13966"/>
    </source>
</evidence>
<dbReference type="EMBL" id="JAZDWU010000004">
    <property type="protein sequence ID" value="KAL0004021.1"/>
    <property type="molecule type" value="Genomic_DNA"/>
</dbReference>
<evidence type="ECO:0000313" key="4">
    <source>
        <dbReference type="Proteomes" id="UP001459277"/>
    </source>
</evidence>
<keyword evidence="4" id="KW-1185">Reference proteome</keyword>
<sequence length="363" mass="41934">MGNSIRMWEDNWLPVKNKPRVLSPKPDGNDTIWVCDLIDPMNRTWKEDMLDRIFYDFEATTIKNMPLCSSIQEDVLFWPFNPDGEYSVKSGFRFLQEANTLQQPRPSDTEAMKPLWEKMWGLEVTNKVKNLIWRACTNSLPTKVNLVHRKIISDSLCDLCKLHQEDTHHALYCCPMLKPLWSQTPIWNHEALKGSRTFTDAMDFVFASNKEPELFSLVIWNLWNRRNNLRLGKAALPLDKIIEHARVRQLEALAPSATPSLHRSQQQMGWSPLEAPLYKINYDAATFAEDATVIEVQTLVAHRAIELALEIGLDNIVLEDDNEPLFKALKSRGTRLAQHGHLIKDILFLSSYFSAFNVSFVRR</sequence>
<dbReference type="Pfam" id="PF13966">
    <property type="entry name" value="zf-RVT"/>
    <property type="match status" value="1"/>
</dbReference>
<proteinExistence type="predicted"/>
<dbReference type="GO" id="GO:0004523">
    <property type="term" value="F:RNA-DNA hybrid ribonuclease activity"/>
    <property type="evidence" value="ECO:0007669"/>
    <property type="project" value="InterPro"/>
</dbReference>
<reference evidence="3 4" key="1">
    <citation type="submission" date="2024-01" db="EMBL/GenBank/DDBJ databases">
        <title>A telomere-to-telomere, gap-free genome of sweet tea (Lithocarpus litseifolius).</title>
        <authorList>
            <person name="Zhou J."/>
        </authorList>
    </citation>
    <scope>NUCLEOTIDE SEQUENCE [LARGE SCALE GENOMIC DNA]</scope>
    <source>
        <strain evidence="3">Zhou-2022a</strain>
        <tissue evidence="3">Leaf</tissue>
    </source>
</reference>